<feature type="compositionally biased region" description="Low complexity" evidence="1">
    <location>
        <begin position="583"/>
        <end position="603"/>
    </location>
</feature>
<organism evidence="2 3">
    <name type="scientific">Candidatus Daviesbacteria bacterium RIFCSPHIGHO2_01_FULL_41_23</name>
    <dbReference type="NCBI Taxonomy" id="1797764"/>
    <lineage>
        <taxon>Bacteria</taxon>
        <taxon>Candidatus Daviesiibacteriota</taxon>
    </lineage>
</organism>
<name>A0A1F5ISR8_9BACT</name>
<protein>
    <submittedName>
        <fullName evidence="2">Uncharacterized protein</fullName>
    </submittedName>
</protein>
<proteinExistence type="predicted"/>
<evidence type="ECO:0000256" key="1">
    <source>
        <dbReference type="SAM" id="MobiDB-lite"/>
    </source>
</evidence>
<dbReference type="AlphaFoldDB" id="A0A1F5ISR8"/>
<dbReference type="Proteomes" id="UP000176336">
    <property type="component" value="Unassembled WGS sequence"/>
</dbReference>
<reference evidence="2 3" key="1">
    <citation type="journal article" date="2016" name="Nat. Commun.">
        <title>Thousands of microbial genomes shed light on interconnected biogeochemical processes in an aquifer system.</title>
        <authorList>
            <person name="Anantharaman K."/>
            <person name="Brown C.T."/>
            <person name="Hug L.A."/>
            <person name="Sharon I."/>
            <person name="Castelle C.J."/>
            <person name="Probst A.J."/>
            <person name="Thomas B.C."/>
            <person name="Singh A."/>
            <person name="Wilkins M.J."/>
            <person name="Karaoz U."/>
            <person name="Brodie E.L."/>
            <person name="Williams K.H."/>
            <person name="Hubbard S.S."/>
            <person name="Banfield J.F."/>
        </authorList>
    </citation>
    <scope>NUCLEOTIDE SEQUENCE [LARGE SCALE GENOMIC DNA]</scope>
</reference>
<feature type="region of interest" description="Disordered" evidence="1">
    <location>
        <begin position="771"/>
        <end position="804"/>
    </location>
</feature>
<evidence type="ECO:0000313" key="2">
    <source>
        <dbReference type="EMBL" id="OGE19421.1"/>
    </source>
</evidence>
<feature type="region of interest" description="Disordered" evidence="1">
    <location>
        <begin position="571"/>
        <end position="626"/>
    </location>
</feature>
<accession>A0A1F5ISR8</accession>
<feature type="compositionally biased region" description="Low complexity" evidence="1">
    <location>
        <begin position="183"/>
        <end position="202"/>
    </location>
</feature>
<gene>
    <name evidence="2" type="ORF">A2871_01040</name>
</gene>
<comment type="caution">
    <text evidence="2">The sequence shown here is derived from an EMBL/GenBank/DDBJ whole genome shotgun (WGS) entry which is preliminary data.</text>
</comment>
<dbReference type="EMBL" id="MFCR01000003">
    <property type="protein sequence ID" value="OGE19421.1"/>
    <property type="molecule type" value="Genomic_DNA"/>
</dbReference>
<feature type="compositionally biased region" description="Basic and acidic residues" evidence="1">
    <location>
        <begin position="791"/>
        <end position="804"/>
    </location>
</feature>
<evidence type="ECO:0000313" key="3">
    <source>
        <dbReference type="Proteomes" id="UP000176336"/>
    </source>
</evidence>
<feature type="compositionally biased region" description="Polar residues" evidence="1">
    <location>
        <begin position="1"/>
        <end position="12"/>
    </location>
</feature>
<sequence>MTAEGQPNSQPVEGSEITPKPPGEIWQEIRKNPLTGAEDISDFFTGVLQLDRYSWTDPKDPSRRIKLPQTDEAAPYLKKVVGVNEAVREELRKKWQEAAGTDDEAAKANCLRLATLLGVDEAALQSQVIPPGGDQAGAAATAEPTIPAVTTTPAVAAATQPAPAAPEVKPKIWQRIPNPFRKTPASEASTAAPARVETGQGPTEEEEPEEENVTWLDIGNLLEMNLTLLRQTNDGLLSSESKTNIAKWSDIPDEEVNPQIIDCLENNPTFFFRDSLVSTGITEQGIDPDQLEAHLATNPLDIIYCSAGKISRASDDIQEIIETAKATIDSGEYRNKLKRLLKTNPLIALQTGEGMLMKNNLPESITEIITHTIENLKLKQVQQYTNQFPLDILLIVPANLRLLKPENKDALIKEANKIKFRIRGVEHIKSTEIYDPLPDEEKTRAGKFWDDMGLSAEARKITNSADAGVISSAAKAGSITLSLGPGPLDDLRKGEICSVREQARKMGFIIGPLEFDPNTGDATAKVFPARAEDSYADITPEDDQLIRFLRKRNIPEEEIRTLLENHRKNAAVAAETPQPGATGEPAIAPASESSEAASPPIGANREPEPTTTRVASDKSPLTVRNIDQMAPDDLKPQVAEWRKSGLSEKSIARHLNALLAQRQRAAVTASANAIKPPPEKATVDDSAVPEIVSESNFGKTVKATLPSGKPGETALYQGTIIGIETGFDKPRYVIRLNEGTIRIAQPEDIEFLDQPAEERTLTPERRALEEGVVQQGQALAGETGAPLTEDGLQKFRQSQEGKQG</sequence>
<feature type="region of interest" description="Disordered" evidence="1">
    <location>
        <begin position="180"/>
        <end position="211"/>
    </location>
</feature>
<feature type="region of interest" description="Disordered" evidence="1">
    <location>
        <begin position="1"/>
        <end position="24"/>
    </location>
</feature>